<keyword evidence="8 9" id="KW-0378">Hydrolase</keyword>
<evidence type="ECO:0000256" key="4">
    <source>
        <dbReference type="ARBA" id="ARBA00011881"/>
    </source>
</evidence>
<name>A0ABX0RJP4_9GAMM</name>
<dbReference type="InterPro" id="IPR014306">
    <property type="entry name" value="Hydroxyisourate_hydrolase"/>
</dbReference>
<reference evidence="11 12" key="1">
    <citation type="journal article" date="2019" name="bioRxiv">
        <title>Bacteria contribute to plant secondary compound degradation in a generalist herbivore system.</title>
        <authorList>
            <person name="Francoeur C.B."/>
            <person name="Khadempour L."/>
            <person name="Moreira-Soto R.D."/>
            <person name="Gotting K."/>
            <person name="Book A.J."/>
            <person name="Pinto-Tomas A.A."/>
            <person name="Keefover-Ring K."/>
            <person name="Currie C.R."/>
        </authorList>
    </citation>
    <scope>NUCLEOTIDE SEQUENCE [LARGE SCALE GENOMIC DNA]</scope>
    <source>
        <strain evidence="11">Acro-835</strain>
    </source>
</reference>
<accession>A0ABX0RJP4</accession>
<evidence type="ECO:0000256" key="2">
    <source>
        <dbReference type="ARBA" id="ARBA00002704"/>
    </source>
</evidence>
<dbReference type="GO" id="GO:0033971">
    <property type="term" value="F:hydroxyisourate hydrolase activity"/>
    <property type="evidence" value="ECO:0007669"/>
    <property type="project" value="UniProtKB-EC"/>
</dbReference>
<dbReference type="EC" id="3.5.2.17" evidence="5 9"/>
<dbReference type="PROSITE" id="PS00768">
    <property type="entry name" value="TRANSTHYRETIN_1"/>
    <property type="match status" value="1"/>
</dbReference>
<sequence length="111" mass="12120">MSTITTHILDTALGKPAINVAVSLEQNSPEGWLPLTQGCTDSDGRIKDLTPEPLTPGHYRLIAEIGDYFAKSGRDALYVSAQIDFVIAATGSHYHLPFIISPWSWSTYRGS</sequence>
<dbReference type="Proteomes" id="UP001515683">
    <property type="component" value="Unassembled WGS sequence"/>
</dbReference>
<dbReference type="SUPFAM" id="SSF49472">
    <property type="entry name" value="Transthyretin (synonym: prealbumin)"/>
    <property type="match status" value="1"/>
</dbReference>
<evidence type="ECO:0000256" key="1">
    <source>
        <dbReference type="ARBA" id="ARBA00001043"/>
    </source>
</evidence>
<keyword evidence="7 9" id="KW-0659">Purine metabolism</keyword>
<evidence type="ECO:0000259" key="10">
    <source>
        <dbReference type="Pfam" id="PF00576"/>
    </source>
</evidence>
<evidence type="ECO:0000256" key="9">
    <source>
        <dbReference type="RuleBase" id="RU361270"/>
    </source>
</evidence>
<proteinExistence type="inferred from homology"/>
<comment type="function">
    <text evidence="2">Catalyzes the hydrolysis of 5-hydroxyisourate (HIU) to 2-oxo-4-hydroxy-4-carboxy-5-ureidoimidazoline (OHCU).</text>
</comment>
<keyword evidence="12" id="KW-1185">Reference proteome</keyword>
<comment type="similarity">
    <text evidence="3 9">Belongs to the transthyretin family. 5-hydroxyisourate hydrolase subfamily.</text>
</comment>
<dbReference type="NCBIfam" id="TIGR02962">
    <property type="entry name" value="hdxy_isourate"/>
    <property type="match status" value="1"/>
</dbReference>
<comment type="caution">
    <text evidence="11">The sequence shown here is derived from an EMBL/GenBank/DDBJ whole genome shotgun (WGS) entry which is preliminary data.</text>
</comment>
<dbReference type="EMBL" id="VWXF01000008">
    <property type="protein sequence ID" value="NIF23515.1"/>
    <property type="molecule type" value="Genomic_DNA"/>
</dbReference>
<dbReference type="CDD" id="cd05822">
    <property type="entry name" value="TLP_HIUase"/>
    <property type="match status" value="1"/>
</dbReference>
<feature type="domain" description="Transthyretin/hydroxyisourate hydrolase" evidence="10">
    <location>
        <begin position="4"/>
        <end position="110"/>
    </location>
</feature>
<dbReference type="PRINTS" id="PR00189">
    <property type="entry name" value="TRNSTHYRETIN"/>
</dbReference>
<evidence type="ECO:0000256" key="8">
    <source>
        <dbReference type="ARBA" id="ARBA00022801"/>
    </source>
</evidence>
<comment type="subunit">
    <text evidence="4 9">Homotetramer.</text>
</comment>
<dbReference type="InterPro" id="IPR023416">
    <property type="entry name" value="Transthyretin/HIU_hydrolase_d"/>
</dbReference>
<gene>
    <name evidence="11" type="primary">uraH</name>
    <name evidence="11" type="ORF">F3J40_18195</name>
</gene>
<evidence type="ECO:0000256" key="6">
    <source>
        <dbReference type="ARBA" id="ARBA00017539"/>
    </source>
</evidence>
<evidence type="ECO:0000256" key="7">
    <source>
        <dbReference type="ARBA" id="ARBA00022631"/>
    </source>
</evidence>
<evidence type="ECO:0000256" key="3">
    <source>
        <dbReference type="ARBA" id="ARBA00009850"/>
    </source>
</evidence>
<organism evidence="11 12">
    <name type="scientific">Candidatus Pantoea multigeneris</name>
    <dbReference type="NCBI Taxonomy" id="2608357"/>
    <lineage>
        <taxon>Bacteria</taxon>
        <taxon>Pseudomonadati</taxon>
        <taxon>Pseudomonadota</taxon>
        <taxon>Gammaproteobacteria</taxon>
        <taxon>Enterobacterales</taxon>
        <taxon>Erwiniaceae</taxon>
        <taxon>Pantoea</taxon>
    </lineage>
</organism>
<protein>
    <recommendedName>
        <fullName evidence="6 9">5-hydroxyisourate hydrolase</fullName>
        <shortName evidence="9">HIU hydrolase</shortName>
        <shortName evidence="9">HIUHase</shortName>
        <ecNumber evidence="5 9">3.5.2.17</ecNumber>
    </recommendedName>
</protein>
<evidence type="ECO:0000313" key="11">
    <source>
        <dbReference type="EMBL" id="NIF23515.1"/>
    </source>
</evidence>
<dbReference type="InterPro" id="IPR036817">
    <property type="entry name" value="Transthyretin/HIU_hydrolase_sf"/>
</dbReference>
<dbReference type="RefSeq" id="WP_017348005.1">
    <property type="nucleotide sequence ID" value="NZ_VWXF01000008.1"/>
</dbReference>
<dbReference type="Pfam" id="PF00576">
    <property type="entry name" value="Transthyretin"/>
    <property type="match status" value="1"/>
</dbReference>
<dbReference type="PANTHER" id="PTHR10395">
    <property type="entry name" value="URICASE AND TRANSTHYRETIN-RELATED"/>
    <property type="match status" value="1"/>
</dbReference>
<comment type="catalytic activity">
    <reaction evidence="1 9">
        <text>5-hydroxyisourate + H2O = 5-hydroxy-2-oxo-4-ureido-2,5-dihydro-1H-imidazole-5-carboxylate + H(+)</text>
        <dbReference type="Rhea" id="RHEA:23736"/>
        <dbReference type="ChEBI" id="CHEBI:15377"/>
        <dbReference type="ChEBI" id="CHEBI:15378"/>
        <dbReference type="ChEBI" id="CHEBI:18072"/>
        <dbReference type="ChEBI" id="CHEBI:58639"/>
        <dbReference type="EC" id="3.5.2.17"/>
    </reaction>
</comment>
<evidence type="ECO:0000313" key="12">
    <source>
        <dbReference type="Proteomes" id="UP001515683"/>
    </source>
</evidence>
<dbReference type="Gene3D" id="2.60.40.180">
    <property type="entry name" value="Transthyretin/hydroxyisourate hydrolase domain"/>
    <property type="match status" value="1"/>
</dbReference>
<dbReference type="PANTHER" id="PTHR10395:SF7">
    <property type="entry name" value="5-HYDROXYISOURATE HYDROLASE"/>
    <property type="match status" value="1"/>
</dbReference>
<dbReference type="InterPro" id="IPR000895">
    <property type="entry name" value="Transthyretin/HIU_hydrolase"/>
</dbReference>
<dbReference type="InterPro" id="IPR023418">
    <property type="entry name" value="Thyroxine_BS"/>
</dbReference>
<evidence type="ECO:0000256" key="5">
    <source>
        <dbReference type="ARBA" id="ARBA00012609"/>
    </source>
</evidence>